<reference evidence="2" key="1">
    <citation type="submission" date="2023-04" db="EMBL/GenBank/DDBJ databases">
        <title>Genomic of Limosilactobacillus fermentum MSJK0025.</title>
        <authorList>
            <person name="Yang S."/>
        </authorList>
    </citation>
    <scope>NUCLEOTIDE SEQUENCE</scope>
    <source>
        <strain evidence="2">MSJK0025</strain>
        <plasmid evidence="2">pMSJK0025</plasmid>
    </source>
</reference>
<accession>A0AAJ6A1Y9</accession>
<dbReference type="EMBL" id="CP121469">
    <property type="protein sequence ID" value="WFR90181.1"/>
    <property type="molecule type" value="Genomic_DNA"/>
</dbReference>
<dbReference type="GO" id="GO:0003677">
    <property type="term" value="F:DNA binding"/>
    <property type="evidence" value="ECO:0007669"/>
    <property type="project" value="InterPro"/>
</dbReference>
<geneLocation type="plasmid" evidence="2 3">
    <name>pMSJK0025</name>
</geneLocation>
<evidence type="ECO:0000259" key="1">
    <source>
        <dbReference type="PROSITE" id="PS50943"/>
    </source>
</evidence>
<dbReference type="Proteomes" id="UP001218104">
    <property type="component" value="Plasmid pMSJK0025"/>
</dbReference>
<dbReference type="Pfam" id="PF01381">
    <property type="entry name" value="HTH_3"/>
    <property type="match status" value="1"/>
</dbReference>
<feature type="domain" description="HTH cro/C1-type" evidence="1">
    <location>
        <begin position="19"/>
        <end position="54"/>
    </location>
</feature>
<dbReference type="SUPFAM" id="SSF47413">
    <property type="entry name" value="lambda repressor-like DNA-binding domains"/>
    <property type="match status" value="1"/>
</dbReference>
<sequence length="71" mass="8065">MPVEEANLKKASNSVEIAIKYQLMVHGIKQKDLAKRIHTTPAQISRAIKGSNDPRSVEIRMMIYRELGMND</sequence>
<dbReference type="CDD" id="cd00093">
    <property type="entry name" value="HTH_XRE"/>
    <property type="match status" value="1"/>
</dbReference>
<organism evidence="2 3">
    <name type="scientific">Limosilactobacillus fermentum</name>
    <name type="common">Lactobacillus fermentum</name>
    <dbReference type="NCBI Taxonomy" id="1613"/>
    <lineage>
        <taxon>Bacteria</taxon>
        <taxon>Bacillati</taxon>
        <taxon>Bacillota</taxon>
        <taxon>Bacilli</taxon>
        <taxon>Lactobacillales</taxon>
        <taxon>Lactobacillaceae</taxon>
        <taxon>Limosilactobacillus</taxon>
    </lineage>
</organism>
<keyword evidence="2" id="KW-0614">Plasmid</keyword>
<gene>
    <name evidence="2" type="ORF">P8634_10875</name>
</gene>
<name>A0AAJ6A1Y9_LIMFE</name>
<evidence type="ECO:0000313" key="3">
    <source>
        <dbReference type="Proteomes" id="UP001218104"/>
    </source>
</evidence>
<dbReference type="InterPro" id="IPR010982">
    <property type="entry name" value="Lambda_DNA-bd_dom_sf"/>
</dbReference>
<proteinExistence type="predicted"/>
<dbReference type="PROSITE" id="PS50943">
    <property type="entry name" value="HTH_CROC1"/>
    <property type="match status" value="1"/>
</dbReference>
<dbReference type="InterPro" id="IPR001387">
    <property type="entry name" value="Cro/C1-type_HTH"/>
</dbReference>
<evidence type="ECO:0000313" key="2">
    <source>
        <dbReference type="EMBL" id="WFR90181.1"/>
    </source>
</evidence>
<dbReference type="AlphaFoldDB" id="A0AAJ6A1Y9"/>
<protein>
    <submittedName>
        <fullName evidence="2">Helix-turn-helix transcriptional regulator</fullName>
    </submittedName>
</protein>
<dbReference type="RefSeq" id="WP_278319359.1">
    <property type="nucleotide sequence ID" value="NZ_CP053314.1"/>
</dbReference>